<name>A0ABP8STP0_9ACTN</name>
<keyword evidence="7" id="KW-0472">Membrane</keyword>
<dbReference type="GO" id="GO:0005524">
    <property type="term" value="F:ATP binding"/>
    <property type="evidence" value="ECO:0007669"/>
    <property type="project" value="UniProtKB-KW"/>
</dbReference>
<dbReference type="Pfam" id="PF08352">
    <property type="entry name" value="oligo_HPY"/>
    <property type="match status" value="1"/>
</dbReference>
<dbReference type="InterPro" id="IPR017871">
    <property type="entry name" value="ABC_transporter-like_CS"/>
</dbReference>
<evidence type="ECO:0000259" key="8">
    <source>
        <dbReference type="PROSITE" id="PS50893"/>
    </source>
</evidence>
<dbReference type="InterPro" id="IPR013563">
    <property type="entry name" value="Oligopep_ABC_C"/>
</dbReference>
<keyword evidence="3" id="KW-0813">Transport</keyword>
<evidence type="ECO:0000256" key="5">
    <source>
        <dbReference type="ARBA" id="ARBA00022741"/>
    </source>
</evidence>
<dbReference type="PROSITE" id="PS00211">
    <property type="entry name" value="ABC_TRANSPORTER_1"/>
    <property type="match status" value="1"/>
</dbReference>
<organism evidence="9 10">
    <name type="scientific">Micromonospora coerulea</name>
    <dbReference type="NCBI Taxonomy" id="47856"/>
    <lineage>
        <taxon>Bacteria</taxon>
        <taxon>Bacillati</taxon>
        <taxon>Actinomycetota</taxon>
        <taxon>Actinomycetes</taxon>
        <taxon>Micromonosporales</taxon>
        <taxon>Micromonosporaceae</taxon>
        <taxon>Micromonospora</taxon>
    </lineage>
</organism>
<gene>
    <name evidence="9" type="ORF">GCM10023176_39870</name>
</gene>
<dbReference type="SMART" id="SM00382">
    <property type="entry name" value="AAA"/>
    <property type="match status" value="1"/>
</dbReference>
<dbReference type="InterPro" id="IPR003593">
    <property type="entry name" value="AAA+_ATPase"/>
</dbReference>
<dbReference type="RefSeq" id="WP_346121682.1">
    <property type="nucleotide sequence ID" value="NZ_BAABGU010000022.1"/>
</dbReference>
<keyword evidence="10" id="KW-1185">Reference proteome</keyword>
<dbReference type="PROSITE" id="PS50893">
    <property type="entry name" value="ABC_TRANSPORTER_2"/>
    <property type="match status" value="1"/>
</dbReference>
<comment type="similarity">
    <text evidence="2">Belongs to the ABC transporter superfamily.</text>
</comment>
<proteinExistence type="inferred from homology"/>
<comment type="caution">
    <text evidence="9">The sequence shown here is derived from an EMBL/GenBank/DDBJ whole genome shotgun (WGS) entry which is preliminary data.</text>
</comment>
<evidence type="ECO:0000313" key="10">
    <source>
        <dbReference type="Proteomes" id="UP001500307"/>
    </source>
</evidence>
<dbReference type="Pfam" id="PF00005">
    <property type="entry name" value="ABC_tran"/>
    <property type="match status" value="1"/>
</dbReference>
<dbReference type="Proteomes" id="UP001500307">
    <property type="component" value="Unassembled WGS sequence"/>
</dbReference>
<dbReference type="EMBL" id="BAABGU010000022">
    <property type="protein sequence ID" value="GAA4573915.1"/>
    <property type="molecule type" value="Genomic_DNA"/>
</dbReference>
<evidence type="ECO:0000256" key="2">
    <source>
        <dbReference type="ARBA" id="ARBA00005417"/>
    </source>
</evidence>
<keyword evidence="4" id="KW-1003">Cell membrane</keyword>
<dbReference type="InterPro" id="IPR003439">
    <property type="entry name" value="ABC_transporter-like_ATP-bd"/>
</dbReference>
<dbReference type="PANTHER" id="PTHR43297:SF2">
    <property type="entry name" value="DIPEPTIDE TRANSPORT ATP-BINDING PROTEIN DPPD"/>
    <property type="match status" value="1"/>
</dbReference>
<keyword evidence="6 9" id="KW-0067">ATP-binding</keyword>
<dbReference type="NCBIfam" id="TIGR01727">
    <property type="entry name" value="oligo_HPY"/>
    <property type="match status" value="1"/>
</dbReference>
<evidence type="ECO:0000313" key="9">
    <source>
        <dbReference type="EMBL" id="GAA4573915.1"/>
    </source>
</evidence>
<dbReference type="Gene3D" id="3.40.50.300">
    <property type="entry name" value="P-loop containing nucleotide triphosphate hydrolases"/>
    <property type="match status" value="1"/>
</dbReference>
<dbReference type="SUPFAM" id="SSF52540">
    <property type="entry name" value="P-loop containing nucleoside triphosphate hydrolases"/>
    <property type="match status" value="1"/>
</dbReference>
<keyword evidence="5" id="KW-0547">Nucleotide-binding</keyword>
<feature type="domain" description="ABC transporter" evidence="8">
    <location>
        <begin position="4"/>
        <end position="252"/>
    </location>
</feature>
<comment type="subcellular location">
    <subcellularLocation>
        <location evidence="1">Cell membrane</location>
        <topology evidence="1">Peripheral membrane protein</topology>
    </subcellularLocation>
</comment>
<evidence type="ECO:0000256" key="4">
    <source>
        <dbReference type="ARBA" id="ARBA00022475"/>
    </source>
</evidence>
<evidence type="ECO:0000256" key="3">
    <source>
        <dbReference type="ARBA" id="ARBA00022448"/>
    </source>
</evidence>
<dbReference type="PANTHER" id="PTHR43297">
    <property type="entry name" value="OLIGOPEPTIDE TRANSPORT ATP-BINDING PROTEIN APPD"/>
    <property type="match status" value="1"/>
</dbReference>
<evidence type="ECO:0000256" key="7">
    <source>
        <dbReference type="ARBA" id="ARBA00023136"/>
    </source>
</evidence>
<protein>
    <submittedName>
        <fullName evidence="9">ABC transporter ATP-binding protein</fullName>
    </submittedName>
</protein>
<sequence length="330" mass="34576">MNVLEVDGLTVVLPGGSHRPLVDGIALRIGAGEVVGLVGESGSGKSVTARSALGLFPARSRVTGSVRVAGTEVVGLAGEALRRLRAEQAAMIFQDPRASINPLRRVGDFLTEAVRTNRGWARARSRDRVVELLGEVGIADPGAAMRRYPHQFSGGMLQRVMIAAALAVDPMLLLADEPTTALDVSTQAEIVAILLRLQAERGMGMLFVTHDLELAASICHRIAVMYAGRIVEEQPADRLFRAPRHPYTQGLLAATPTLPSATGGAVQASGRLVPISGRPLSLTDTPPGCAFAPRCPRAIALCTATAPDLHTSGAERVACHRADESVGAGG</sequence>
<reference evidence="10" key="1">
    <citation type="journal article" date="2019" name="Int. J. Syst. Evol. Microbiol.">
        <title>The Global Catalogue of Microorganisms (GCM) 10K type strain sequencing project: providing services to taxonomists for standard genome sequencing and annotation.</title>
        <authorList>
            <consortium name="The Broad Institute Genomics Platform"/>
            <consortium name="The Broad Institute Genome Sequencing Center for Infectious Disease"/>
            <person name="Wu L."/>
            <person name="Ma J."/>
        </authorList>
    </citation>
    <scope>NUCLEOTIDE SEQUENCE [LARGE SCALE GENOMIC DNA]</scope>
    <source>
        <strain evidence="10">JCM 3175</strain>
    </source>
</reference>
<dbReference type="CDD" id="cd03257">
    <property type="entry name" value="ABC_NikE_OppD_transporters"/>
    <property type="match status" value="1"/>
</dbReference>
<dbReference type="InterPro" id="IPR027417">
    <property type="entry name" value="P-loop_NTPase"/>
</dbReference>
<dbReference type="InterPro" id="IPR050388">
    <property type="entry name" value="ABC_Ni/Peptide_Import"/>
</dbReference>
<evidence type="ECO:0000256" key="6">
    <source>
        <dbReference type="ARBA" id="ARBA00022840"/>
    </source>
</evidence>
<accession>A0ABP8STP0</accession>
<evidence type="ECO:0000256" key="1">
    <source>
        <dbReference type="ARBA" id="ARBA00004202"/>
    </source>
</evidence>